<dbReference type="PRINTS" id="PR00507">
    <property type="entry name" value="N12N6MTFRASE"/>
</dbReference>
<dbReference type="GO" id="GO:0008170">
    <property type="term" value="F:N-methyltransferase activity"/>
    <property type="evidence" value="ECO:0007669"/>
    <property type="project" value="InterPro"/>
</dbReference>
<feature type="domain" description="DNA methylase adenine-specific" evidence="5">
    <location>
        <begin position="306"/>
        <end position="562"/>
    </location>
</feature>
<dbReference type="Gene3D" id="3.40.50.150">
    <property type="entry name" value="Vaccinia Virus protein VP39"/>
    <property type="match status" value="1"/>
</dbReference>
<dbReference type="Pfam" id="PF13588">
    <property type="entry name" value="HSDR_N_2"/>
    <property type="match status" value="1"/>
</dbReference>
<dbReference type="InterPro" id="IPR029063">
    <property type="entry name" value="SAM-dependent_MTases_sf"/>
</dbReference>
<proteinExistence type="inferred from homology"/>
<evidence type="ECO:0000259" key="5">
    <source>
        <dbReference type="Pfam" id="PF02384"/>
    </source>
</evidence>
<keyword evidence="8" id="KW-1185">Reference proteome</keyword>
<feature type="domain" description="Type I restriction enzyme R protein N-terminal" evidence="6">
    <location>
        <begin position="51"/>
        <end position="150"/>
    </location>
</feature>
<protein>
    <submittedName>
        <fullName evidence="7">Type I restriction enzyme M protein</fullName>
        <ecNumber evidence="7">2.1.1.72</ecNumber>
    </submittedName>
</protein>
<organism evidence="7 8">
    <name type="scientific">Longimicrobium terrae</name>
    <dbReference type="NCBI Taxonomy" id="1639882"/>
    <lineage>
        <taxon>Bacteria</taxon>
        <taxon>Pseudomonadati</taxon>
        <taxon>Gemmatimonadota</taxon>
        <taxon>Longimicrobiia</taxon>
        <taxon>Longimicrobiales</taxon>
        <taxon>Longimicrobiaceae</taxon>
        <taxon>Longimicrobium</taxon>
    </lineage>
</organism>
<evidence type="ECO:0000256" key="1">
    <source>
        <dbReference type="ARBA" id="ARBA00006594"/>
    </source>
</evidence>
<dbReference type="InterPro" id="IPR044946">
    <property type="entry name" value="Restrct_endonuc_typeI_TRD_sf"/>
</dbReference>
<dbReference type="EC" id="2.1.1.72" evidence="7"/>
<evidence type="ECO:0000256" key="3">
    <source>
        <dbReference type="ARBA" id="ARBA00023125"/>
    </source>
</evidence>
<dbReference type="InterPro" id="IPR002052">
    <property type="entry name" value="DNA_methylase_N6_adenine_CS"/>
</dbReference>
<dbReference type="PROSITE" id="PS00092">
    <property type="entry name" value="N6_MTASE"/>
    <property type="match status" value="1"/>
</dbReference>
<sequence length="904" mass="102340">MPFPPTNFSSPDEVAADPLVMEAVRRGFITIKPRRVTYSLASERQYEWTDPEEWVRCFSIAFLVLVKEYPTHRIKTEVSVPRRTPNDWADIVVYADDACRIPYLVVENKRSDVSASDRTQAIEQLFGNANSLRAPFGLYDDGGESIFFDVGNFPSTERIANERGDRDNLAAQYGAQPEFAHWVGRAGDITAEPRAVVERKIRYAHSRIWAGGKRDPLKAFDEWSKLLFAKVHDERWTPQDGPRRFQVGTDETSAAVANRVHRLFDRAKGEDPSIFDENVKIELPDRKIVEVVKALQKISFVDTTVDNIGAAFEDFFGSVFRGELGQYFTMRQIARFAVAVLEISPDDYVLDPTAGSGGFLLEVLLQVWHNIDNTYPAGRRERLRNDFALSHVFGIEIHDILARICKINLLLHHDGHTNIEGDRSCLDAVFTKARLNPPREQFTRIVGNPPFGDEVVQGDEDQLGSNTLESFSVAHGRDSIASEHAILERCVELLTPGGRLGLVLPDGVFNNQGETSNCPRMRRYLASSGVIEAIVSLPDHAFRRAGAQNKTSLLFFRKFTEQESARFRRAHSEQLEATGETDIAIRAGLNALGYSVFLAEATHIGYTTTGSPSNRNDLYKGSSGGRLDDAQPDTILGEYRRFRQNPGTYPGRTSPDCMAINAAEMWSAHPSRRLDPKYFLFKREERGVTPEGWHRSPLRDVMRRRETVVSPEDNPEERVQVMTISQTGEIRPREAGKGKNPPEWLGMYFAEGSSTWYAAREGDVVFSSIDLWKGCISVVPPEFDEALVTKEFPIYEVTDKRLDPGFLWCLLRSRYYQRAFRAITTGHSNRRRTQKEDFESLEIVFPEDPQIQRALVREIFNARQGQRDAGDHLRRAMMNFSDAIDGRFGEELPEPELAGSEEQD</sequence>
<feature type="region of interest" description="Disordered" evidence="4">
    <location>
        <begin position="885"/>
        <end position="904"/>
    </location>
</feature>
<dbReference type="GO" id="GO:0032259">
    <property type="term" value="P:methylation"/>
    <property type="evidence" value="ECO:0007669"/>
    <property type="project" value="UniProtKB-KW"/>
</dbReference>
<dbReference type="PANTHER" id="PTHR42998">
    <property type="entry name" value="TYPE I RESTRICTION ENZYME HINDVIIP M PROTEIN-RELATED"/>
    <property type="match status" value="1"/>
</dbReference>
<dbReference type="Pfam" id="PF02384">
    <property type="entry name" value="N6_Mtase"/>
    <property type="match status" value="1"/>
</dbReference>
<dbReference type="InterPro" id="IPR052916">
    <property type="entry name" value="Type-I_RE_MTase_Subunit"/>
</dbReference>
<dbReference type="EMBL" id="JACHIA010000018">
    <property type="protein sequence ID" value="MBB6072752.1"/>
    <property type="molecule type" value="Genomic_DNA"/>
</dbReference>
<reference evidence="7 8" key="1">
    <citation type="submission" date="2020-08" db="EMBL/GenBank/DDBJ databases">
        <title>Genomic Encyclopedia of Type Strains, Phase IV (KMG-IV): sequencing the most valuable type-strain genomes for metagenomic binning, comparative biology and taxonomic classification.</title>
        <authorList>
            <person name="Goeker M."/>
        </authorList>
    </citation>
    <scope>NUCLEOTIDE SEQUENCE [LARGE SCALE GENOMIC DNA]</scope>
    <source>
        <strain evidence="7 8">DSM 29007</strain>
    </source>
</reference>
<accession>A0A841H472</accession>
<dbReference type="GO" id="GO:0009307">
    <property type="term" value="P:DNA restriction-modification system"/>
    <property type="evidence" value="ECO:0007669"/>
    <property type="project" value="UniProtKB-KW"/>
</dbReference>
<keyword evidence="2" id="KW-0680">Restriction system</keyword>
<name>A0A841H472_9BACT</name>
<comment type="similarity">
    <text evidence="1">Belongs to the N(4)/N(6)-methyltransferase family.</text>
</comment>
<dbReference type="SUPFAM" id="SSF116734">
    <property type="entry name" value="DNA methylase specificity domain"/>
    <property type="match status" value="1"/>
</dbReference>
<dbReference type="InterPro" id="IPR003356">
    <property type="entry name" value="DNA_methylase_A-5"/>
</dbReference>
<keyword evidence="7" id="KW-0808">Transferase</keyword>
<keyword evidence="3" id="KW-0238">DNA-binding</keyword>
<evidence type="ECO:0000313" key="7">
    <source>
        <dbReference type="EMBL" id="MBB6072752.1"/>
    </source>
</evidence>
<dbReference type="PANTHER" id="PTHR42998:SF1">
    <property type="entry name" value="TYPE I RESTRICTION ENZYME HINDI METHYLASE SUBUNIT"/>
    <property type="match status" value="1"/>
</dbReference>
<evidence type="ECO:0000256" key="4">
    <source>
        <dbReference type="SAM" id="MobiDB-lite"/>
    </source>
</evidence>
<dbReference type="GO" id="GO:0009007">
    <property type="term" value="F:site-specific DNA-methyltransferase (adenine-specific) activity"/>
    <property type="evidence" value="ECO:0007669"/>
    <property type="project" value="UniProtKB-EC"/>
</dbReference>
<feature type="compositionally biased region" description="Acidic residues" evidence="4">
    <location>
        <begin position="891"/>
        <end position="904"/>
    </location>
</feature>
<dbReference type="GO" id="GO:0003677">
    <property type="term" value="F:DNA binding"/>
    <property type="evidence" value="ECO:0007669"/>
    <property type="project" value="UniProtKB-KW"/>
</dbReference>
<dbReference type="RefSeq" id="WP_170035533.1">
    <property type="nucleotide sequence ID" value="NZ_JABDTL010000001.1"/>
</dbReference>
<evidence type="ECO:0000313" key="8">
    <source>
        <dbReference type="Proteomes" id="UP000582837"/>
    </source>
</evidence>
<evidence type="ECO:0000256" key="2">
    <source>
        <dbReference type="ARBA" id="ARBA00022747"/>
    </source>
</evidence>
<keyword evidence="7" id="KW-0489">Methyltransferase</keyword>
<dbReference type="SUPFAM" id="SSF53335">
    <property type="entry name" value="S-adenosyl-L-methionine-dependent methyltransferases"/>
    <property type="match status" value="1"/>
</dbReference>
<evidence type="ECO:0000259" key="6">
    <source>
        <dbReference type="Pfam" id="PF13588"/>
    </source>
</evidence>
<comment type="caution">
    <text evidence="7">The sequence shown here is derived from an EMBL/GenBank/DDBJ whole genome shotgun (WGS) entry which is preliminary data.</text>
</comment>
<dbReference type="InterPro" id="IPR029464">
    <property type="entry name" value="HSDR_N"/>
</dbReference>
<dbReference type="Gene3D" id="3.90.220.20">
    <property type="entry name" value="DNA methylase specificity domains"/>
    <property type="match status" value="1"/>
</dbReference>
<dbReference type="AlphaFoldDB" id="A0A841H472"/>
<gene>
    <name evidence="7" type="ORF">HNQ61_004416</name>
</gene>
<dbReference type="Proteomes" id="UP000582837">
    <property type="component" value="Unassembled WGS sequence"/>
</dbReference>